<comment type="similarity">
    <text evidence="2">Belongs to the TMEM234 family.</text>
</comment>
<proteinExistence type="inferred from homology"/>
<keyword evidence="4 6" id="KW-1133">Transmembrane helix</keyword>
<keyword evidence="3 6" id="KW-0812">Transmembrane</keyword>
<evidence type="ECO:0000256" key="6">
    <source>
        <dbReference type="SAM" id="Phobius"/>
    </source>
</evidence>
<evidence type="ECO:0000256" key="3">
    <source>
        <dbReference type="ARBA" id="ARBA00022692"/>
    </source>
</evidence>
<dbReference type="PANTHER" id="PTHR28668:SF1">
    <property type="entry name" value="TRANSMEMBRANE PROTEIN 234"/>
    <property type="match status" value="1"/>
</dbReference>
<evidence type="ECO:0000256" key="2">
    <source>
        <dbReference type="ARBA" id="ARBA00005977"/>
    </source>
</evidence>
<dbReference type="Pfam" id="PF10639">
    <property type="entry name" value="TMEM234"/>
    <property type="match status" value="1"/>
</dbReference>
<evidence type="ECO:0000256" key="7">
    <source>
        <dbReference type="SAM" id="SignalP"/>
    </source>
</evidence>
<feature type="chain" id="PRO_5012145911" description="Transmembrane protein" evidence="7">
    <location>
        <begin position="22"/>
        <end position="133"/>
    </location>
</feature>
<dbReference type="InterPro" id="IPR018908">
    <property type="entry name" value="TMEM234"/>
</dbReference>
<dbReference type="InterPro" id="IPR037185">
    <property type="entry name" value="EmrE-like"/>
</dbReference>
<dbReference type="EMBL" id="MCGT01000045">
    <property type="protein sequence ID" value="ORX44924.1"/>
    <property type="molecule type" value="Genomic_DNA"/>
</dbReference>
<name>A0A1X2G4N3_9FUNG</name>
<keyword evidence="7" id="KW-0732">Signal</keyword>
<comment type="subcellular location">
    <subcellularLocation>
        <location evidence="1">Membrane</location>
        <topology evidence="1">Multi-pass membrane protein</topology>
    </subcellularLocation>
</comment>
<dbReference type="SUPFAM" id="SSF103481">
    <property type="entry name" value="Multidrug resistance efflux transporter EmrE"/>
    <property type="match status" value="1"/>
</dbReference>
<dbReference type="GO" id="GO:0016020">
    <property type="term" value="C:membrane"/>
    <property type="evidence" value="ECO:0007669"/>
    <property type="project" value="UniProtKB-SubCell"/>
</dbReference>
<evidence type="ECO:0008006" key="10">
    <source>
        <dbReference type="Google" id="ProtNLM"/>
    </source>
</evidence>
<dbReference type="AlphaFoldDB" id="A0A1X2G4N3"/>
<protein>
    <recommendedName>
        <fullName evidence="10">Transmembrane protein</fullName>
    </recommendedName>
</protein>
<evidence type="ECO:0000256" key="1">
    <source>
        <dbReference type="ARBA" id="ARBA00004141"/>
    </source>
</evidence>
<dbReference type="PANTHER" id="PTHR28668">
    <property type="entry name" value="TRANSMEMBRANE PROTEIN 234"/>
    <property type="match status" value="1"/>
</dbReference>
<evidence type="ECO:0000313" key="9">
    <source>
        <dbReference type="Proteomes" id="UP000242146"/>
    </source>
</evidence>
<sequence>MIPSEMLQQLFGFLLVAVCWGATNPLIKAGSQGLETVSAKYPEGGIKKNIAEWKYLLTRWQYVLPLAMNLSGSVVYYYTLGKNDMSLTVPIVNSLTFVFSIIAGHFLGEQFGGKDVWLGIGLVLLGTGICISA</sequence>
<keyword evidence="9" id="KW-1185">Reference proteome</keyword>
<keyword evidence="5 6" id="KW-0472">Membrane</keyword>
<evidence type="ECO:0000256" key="4">
    <source>
        <dbReference type="ARBA" id="ARBA00022989"/>
    </source>
</evidence>
<dbReference type="OrthoDB" id="43458at2759"/>
<accession>A0A1X2G4N3</accession>
<dbReference type="Gene3D" id="1.10.3730.20">
    <property type="match status" value="1"/>
</dbReference>
<evidence type="ECO:0000256" key="5">
    <source>
        <dbReference type="ARBA" id="ARBA00023136"/>
    </source>
</evidence>
<feature type="transmembrane region" description="Helical" evidence="6">
    <location>
        <begin position="87"/>
        <end position="104"/>
    </location>
</feature>
<dbReference type="Proteomes" id="UP000242146">
    <property type="component" value="Unassembled WGS sequence"/>
</dbReference>
<gene>
    <name evidence="8" type="ORF">DM01DRAFT_1340235</name>
</gene>
<organism evidence="8 9">
    <name type="scientific">Hesseltinella vesiculosa</name>
    <dbReference type="NCBI Taxonomy" id="101127"/>
    <lineage>
        <taxon>Eukaryota</taxon>
        <taxon>Fungi</taxon>
        <taxon>Fungi incertae sedis</taxon>
        <taxon>Mucoromycota</taxon>
        <taxon>Mucoromycotina</taxon>
        <taxon>Mucoromycetes</taxon>
        <taxon>Mucorales</taxon>
        <taxon>Cunninghamellaceae</taxon>
        <taxon>Hesseltinella</taxon>
    </lineage>
</organism>
<reference evidence="8 9" key="1">
    <citation type="submission" date="2016-07" db="EMBL/GenBank/DDBJ databases">
        <title>Pervasive Adenine N6-methylation of Active Genes in Fungi.</title>
        <authorList>
            <consortium name="DOE Joint Genome Institute"/>
            <person name="Mondo S.J."/>
            <person name="Dannebaum R.O."/>
            <person name="Kuo R.C."/>
            <person name="Labutti K."/>
            <person name="Haridas S."/>
            <person name="Kuo A."/>
            <person name="Salamov A."/>
            <person name="Ahrendt S.R."/>
            <person name="Lipzen A."/>
            <person name="Sullivan W."/>
            <person name="Andreopoulos W.B."/>
            <person name="Clum A."/>
            <person name="Lindquist E."/>
            <person name="Daum C."/>
            <person name="Ramamoorthy G.K."/>
            <person name="Gryganskyi A."/>
            <person name="Culley D."/>
            <person name="Magnuson J.K."/>
            <person name="James T.Y."/>
            <person name="O'Malley M.A."/>
            <person name="Stajich J.E."/>
            <person name="Spatafora J.W."/>
            <person name="Visel A."/>
            <person name="Grigoriev I.V."/>
        </authorList>
    </citation>
    <scope>NUCLEOTIDE SEQUENCE [LARGE SCALE GENOMIC DNA]</scope>
    <source>
        <strain evidence="8 9">NRRL 3301</strain>
    </source>
</reference>
<comment type="caution">
    <text evidence="8">The sequence shown here is derived from an EMBL/GenBank/DDBJ whole genome shotgun (WGS) entry which is preliminary data.</text>
</comment>
<evidence type="ECO:0000313" key="8">
    <source>
        <dbReference type="EMBL" id="ORX44924.1"/>
    </source>
</evidence>
<feature type="signal peptide" evidence="7">
    <location>
        <begin position="1"/>
        <end position="21"/>
    </location>
</feature>